<accession>A0ABR0W8R2</accession>
<name>A0ABR0W8R2_REHGL</name>
<proteinExistence type="predicted"/>
<dbReference type="Proteomes" id="UP001318860">
    <property type="component" value="Unassembled WGS sequence"/>
</dbReference>
<keyword evidence="2" id="KW-1185">Reference proteome</keyword>
<sequence length="238" mass="26511">MGKSTETKGGCIVDQLIRAPPSIVTWDKNAKFFHASTIQRQKRNTIDYLIDREGIKCDSQELIEKEVTSFYKDLFTANTPTEDLDILFGLPRRLKIGLRLLPTQPKIGPRRPHRPLSPCAIIHLEPYVSSISHFKLIPNYLFHCMQVVDSNGAGLDKFGTRPLRPAFDLRSSCSSFRFSSKVCMWCDSIPISAGMTASAPYTRLNGVSPVASFGVILYDNRTDCSSSTQPPPTLSNLA</sequence>
<comment type="caution">
    <text evidence="1">The sequence shown here is derived from an EMBL/GenBank/DDBJ whole genome shotgun (WGS) entry which is preliminary data.</text>
</comment>
<gene>
    <name evidence="1" type="ORF">DH2020_023057</name>
</gene>
<protein>
    <submittedName>
        <fullName evidence="1">Uncharacterized protein</fullName>
    </submittedName>
</protein>
<evidence type="ECO:0000313" key="1">
    <source>
        <dbReference type="EMBL" id="KAK6142709.1"/>
    </source>
</evidence>
<dbReference type="EMBL" id="JABTTQ020000013">
    <property type="protein sequence ID" value="KAK6142709.1"/>
    <property type="molecule type" value="Genomic_DNA"/>
</dbReference>
<evidence type="ECO:0000313" key="2">
    <source>
        <dbReference type="Proteomes" id="UP001318860"/>
    </source>
</evidence>
<reference evidence="1 2" key="1">
    <citation type="journal article" date="2021" name="Comput. Struct. Biotechnol. J.">
        <title>De novo genome assembly of the potent medicinal plant Rehmannia glutinosa using nanopore technology.</title>
        <authorList>
            <person name="Ma L."/>
            <person name="Dong C."/>
            <person name="Song C."/>
            <person name="Wang X."/>
            <person name="Zheng X."/>
            <person name="Niu Y."/>
            <person name="Chen S."/>
            <person name="Feng W."/>
        </authorList>
    </citation>
    <scope>NUCLEOTIDE SEQUENCE [LARGE SCALE GENOMIC DNA]</scope>
    <source>
        <strain evidence="1">DH-2019</strain>
    </source>
</reference>
<organism evidence="1 2">
    <name type="scientific">Rehmannia glutinosa</name>
    <name type="common">Chinese foxglove</name>
    <dbReference type="NCBI Taxonomy" id="99300"/>
    <lineage>
        <taxon>Eukaryota</taxon>
        <taxon>Viridiplantae</taxon>
        <taxon>Streptophyta</taxon>
        <taxon>Embryophyta</taxon>
        <taxon>Tracheophyta</taxon>
        <taxon>Spermatophyta</taxon>
        <taxon>Magnoliopsida</taxon>
        <taxon>eudicotyledons</taxon>
        <taxon>Gunneridae</taxon>
        <taxon>Pentapetalae</taxon>
        <taxon>asterids</taxon>
        <taxon>lamiids</taxon>
        <taxon>Lamiales</taxon>
        <taxon>Orobanchaceae</taxon>
        <taxon>Rehmannieae</taxon>
        <taxon>Rehmannia</taxon>
    </lineage>
</organism>